<evidence type="ECO:0000256" key="2">
    <source>
        <dbReference type="ARBA" id="ARBA00023002"/>
    </source>
</evidence>
<evidence type="ECO:0000256" key="3">
    <source>
        <dbReference type="RuleBase" id="RU000363"/>
    </source>
</evidence>
<evidence type="ECO:0000256" key="1">
    <source>
        <dbReference type="ARBA" id="ARBA00006484"/>
    </source>
</evidence>
<protein>
    <submittedName>
        <fullName evidence="5">Short-chain dehydrogenase/reductase</fullName>
    </submittedName>
</protein>
<feature type="domain" description="Ketoreductase" evidence="4">
    <location>
        <begin position="15"/>
        <end position="207"/>
    </location>
</feature>
<comment type="similarity">
    <text evidence="1 3">Belongs to the short-chain dehydrogenases/reductases (SDR) family.</text>
</comment>
<dbReference type="PROSITE" id="PS00061">
    <property type="entry name" value="ADH_SHORT"/>
    <property type="match status" value="1"/>
</dbReference>
<dbReference type="Pfam" id="PF00106">
    <property type="entry name" value="adh_short"/>
    <property type="match status" value="1"/>
</dbReference>
<organism evidence="5 6">
    <name type="scientific">Ktedonobacter robiniae</name>
    <dbReference type="NCBI Taxonomy" id="2778365"/>
    <lineage>
        <taxon>Bacteria</taxon>
        <taxon>Bacillati</taxon>
        <taxon>Chloroflexota</taxon>
        <taxon>Ktedonobacteria</taxon>
        <taxon>Ktedonobacterales</taxon>
        <taxon>Ktedonobacteraceae</taxon>
        <taxon>Ktedonobacter</taxon>
    </lineage>
</organism>
<reference evidence="5 6" key="1">
    <citation type="journal article" date="2021" name="Int. J. Syst. Evol. Microbiol.">
        <title>Reticulibacter mediterranei gen. nov., sp. nov., within the new family Reticulibacteraceae fam. nov., and Ktedonospora formicarum gen. nov., sp. nov., Ktedonobacter robiniae sp. nov., Dictyobacter formicarum sp. nov. and Dictyobacter arantiisoli sp. nov., belonging to the class Ktedonobacteria.</title>
        <authorList>
            <person name="Yabe S."/>
            <person name="Zheng Y."/>
            <person name="Wang C.M."/>
            <person name="Sakai Y."/>
            <person name="Abe K."/>
            <person name="Yokota A."/>
            <person name="Donadio S."/>
            <person name="Cavaletti L."/>
            <person name="Monciardini P."/>
        </authorList>
    </citation>
    <scope>NUCLEOTIDE SEQUENCE [LARGE SCALE GENOMIC DNA]</scope>
    <source>
        <strain evidence="5 6">SOSP1-30</strain>
    </source>
</reference>
<evidence type="ECO:0000313" key="6">
    <source>
        <dbReference type="Proteomes" id="UP000654345"/>
    </source>
</evidence>
<dbReference type="CDD" id="cd05374">
    <property type="entry name" value="17beta-HSD-like_SDR_c"/>
    <property type="match status" value="1"/>
</dbReference>
<gene>
    <name evidence="5" type="ORF">KSB_95700</name>
</gene>
<evidence type="ECO:0000313" key="5">
    <source>
        <dbReference type="EMBL" id="GHO61095.1"/>
    </source>
</evidence>
<accession>A0ABQ3V8B5</accession>
<dbReference type="EMBL" id="BNJG01000009">
    <property type="protein sequence ID" value="GHO61095.1"/>
    <property type="molecule type" value="Genomic_DNA"/>
</dbReference>
<dbReference type="PRINTS" id="PR00081">
    <property type="entry name" value="GDHRDH"/>
</dbReference>
<dbReference type="InterPro" id="IPR051911">
    <property type="entry name" value="SDR_oxidoreductase"/>
</dbReference>
<dbReference type="Gene3D" id="3.40.50.720">
    <property type="entry name" value="NAD(P)-binding Rossmann-like Domain"/>
    <property type="match status" value="1"/>
</dbReference>
<dbReference type="InterPro" id="IPR057326">
    <property type="entry name" value="KR_dom"/>
</dbReference>
<dbReference type="InterPro" id="IPR020904">
    <property type="entry name" value="Sc_DH/Rdtase_CS"/>
</dbReference>
<dbReference type="RefSeq" id="WP_201377090.1">
    <property type="nucleotide sequence ID" value="NZ_BNJG01000009.1"/>
</dbReference>
<keyword evidence="6" id="KW-1185">Reference proteome</keyword>
<proteinExistence type="inferred from homology"/>
<sequence>MFQTHDKAINSSSSRVWFITGSSTGFGRALAEAVLAHGDRLVATARHLEQLQSLSTPSPEQLLTLALDVTNEAQCQEAVAQAVERFGQIDVLVNNAGYGLFGAIEETSALEVRQQFETNVFGLLNVTRAALPILRAQRRGHILMMSSIGGFVSFMGMGMYNASKRAVEGLSDALAQEIAPLGIHLTIIEPGLFRTDFTGRSLKVAERKIEDYAQTSGMVLDYTTKNIHGHEPGDPALAAAAILKVVEHPQPPLRLALGADALEMMRKKLDEVSQEWKTWEATSIATAFPATPKESLS</sequence>
<dbReference type="PANTHER" id="PTHR43976">
    <property type="entry name" value="SHORT CHAIN DEHYDROGENASE"/>
    <property type="match status" value="1"/>
</dbReference>
<dbReference type="SUPFAM" id="SSF51735">
    <property type="entry name" value="NAD(P)-binding Rossmann-fold domains"/>
    <property type="match status" value="1"/>
</dbReference>
<name>A0ABQ3V8B5_9CHLR</name>
<dbReference type="InterPro" id="IPR002347">
    <property type="entry name" value="SDR_fam"/>
</dbReference>
<dbReference type="PRINTS" id="PR00080">
    <property type="entry name" value="SDRFAMILY"/>
</dbReference>
<dbReference type="InterPro" id="IPR036291">
    <property type="entry name" value="NAD(P)-bd_dom_sf"/>
</dbReference>
<dbReference type="SMART" id="SM00822">
    <property type="entry name" value="PKS_KR"/>
    <property type="match status" value="1"/>
</dbReference>
<evidence type="ECO:0000259" key="4">
    <source>
        <dbReference type="SMART" id="SM00822"/>
    </source>
</evidence>
<dbReference type="PANTHER" id="PTHR43976:SF16">
    <property type="entry name" value="SHORT-CHAIN DEHYDROGENASE_REDUCTASE FAMILY PROTEIN"/>
    <property type="match status" value="1"/>
</dbReference>
<dbReference type="NCBIfam" id="NF006114">
    <property type="entry name" value="PRK08263.1"/>
    <property type="match status" value="1"/>
</dbReference>
<dbReference type="NCBIfam" id="NF004824">
    <property type="entry name" value="PRK06180.1"/>
    <property type="match status" value="1"/>
</dbReference>
<dbReference type="Proteomes" id="UP000654345">
    <property type="component" value="Unassembled WGS sequence"/>
</dbReference>
<keyword evidence="2" id="KW-0560">Oxidoreductase</keyword>
<comment type="caution">
    <text evidence="5">The sequence shown here is derived from an EMBL/GenBank/DDBJ whole genome shotgun (WGS) entry which is preliminary data.</text>
</comment>